<dbReference type="OrthoDB" id="966987at2759"/>
<dbReference type="InterPro" id="IPR025836">
    <property type="entry name" value="Zn_knuckle_CX2CX4HX4C"/>
</dbReference>
<name>A0A5C7IMV5_9ROSI</name>
<dbReference type="PANTHER" id="PTHR31286:SF167">
    <property type="entry name" value="OS09G0268800 PROTEIN"/>
    <property type="match status" value="1"/>
</dbReference>
<dbReference type="Proteomes" id="UP000323000">
    <property type="component" value="Chromosome 2"/>
</dbReference>
<comment type="caution">
    <text evidence="3">The sequence shown here is derived from an EMBL/GenBank/DDBJ whole genome shotgun (WGS) entry which is preliminary data.</text>
</comment>
<dbReference type="PANTHER" id="PTHR31286">
    <property type="entry name" value="GLYCINE-RICH CELL WALL STRUCTURAL PROTEIN 1.8-LIKE"/>
    <property type="match status" value="1"/>
</dbReference>
<sequence>MGSEEIKRLYASMSLKEKEGPVWRLQDGLKAVGAKKMALCLAGKIQAPDLINREAFRSLIAKIWKVQQGVEIEVISNNIYAFHFQSVDDRRKVLLGGPWSFDDALIVLEELAGKGAITSLKRGEVREVDSGPSGDCLGKFLRVRVAIDIDKPLRRFLRVDVLGDGEETVMPIQYERLPNFCFRCGLLCHTIRGCSMIGTEGLLNRKDLGYGTWLKAEVRKFTQQSLQYNSDQSPSAIVAGGGTRNGMIGMCGNLGNSSASGGDSLGDKFDSNLNFDKANLSKGSDKGKDAGLELGGVDQFTFSVGNIGHSPNGPDLVGGPETLGCVSNNICVSSSPVLMSNEGIRPTTGGDICLLRRKSKEPNKGKWKRAARLGPVVGANPYVGDLSGKR</sequence>
<feature type="domain" description="DUF4283" evidence="1">
    <location>
        <begin position="36"/>
        <end position="110"/>
    </location>
</feature>
<organism evidence="3 4">
    <name type="scientific">Acer yangbiense</name>
    <dbReference type="NCBI Taxonomy" id="1000413"/>
    <lineage>
        <taxon>Eukaryota</taxon>
        <taxon>Viridiplantae</taxon>
        <taxon>Streptophyta</taxon>
        <taxon>Embryophyta</taxon>
        <taxon>Tracheophyta</taxon>
        <taxon>Spermatophyta</taxon>
        <taxon>Magnoliopsida</taxon>
        <taxon>eudicotyledons</taxon>
        <taxon>Gunneridae</taxon>
        <taxon>Pentapetalae</taxon>
        <taxon>rosids</taxon>
        <taxon>malvids</taxon>
        <taxon>Sapindales</taxon>
        <taxon>Sapindaceae</taxon>
        <taxon>Hippocastanoideae</taxon>
        <taxon>Acereae</taxon>
        <taxon>Acer</taxon>
    </lineage>
</organism>
<gene>
    <name evidence="3" type="ORF">EZV62_005652</name>
</gene>
<accession>A0A5C7IMV5</accession>
<dbReference type="Pfam" id="PF14392">
    <property type="entry name" value="zf-CCHC_4"/>
    <property type="match status" value="1"/>
</dbReference>
<dbReference type="Pfam" id="PF14111">
    <property type="entry name" value="DUF4283"/>
    <property type="match status" value="1"/>
</dbReference>
<evidence type="ECO:0000313" key="4">
    <source>
        <dbReference type="Proteomes" id="UP000323000"/>
    </source>
</evidence>
<protein>
    <recommendedName>
        <fullName evidence="5">DUF4283 domain-containing protein</fullName>
    </recommendedName>
</protein>
<keyword evidence="4" id="KW-1185">Reference proteome</keyword>
<evidence type="ECO:0000259" key="2">
    <source>
        <dbReference type="Pfam" id="PF14392"/>
    </source>
</evidence>
<reference evidence="4" key="1">
    <citation type="journal article" date="2019" name="Gigascience">
        <title>De novo genome assembly of the endangered Acer yangbiense, a plant species with extremely small populations endemic to Yunnan Province, China.</title>
        <authorList>
            <person name="Yang J."/>
            <person name="Wariss H.M."/>
            <person name="Tao L."/>
            <person name="Zhang R."/>
            <person name="Yun Q."/>
            <person name="Hollingsworth P."/>
            <person name="Dao Z."/>
            <person name="Luo G."/>
            <person name="Guo H."/>
            <person name="Ma Y."/>
            <person name="Sun W."/>
        </authorList>
    </citation>
    <scope>NUCLEOTIDE SEQUENCE [LARGE SCALE GENOMIC DNA]</scope>
    <source>
        <strain evidence="4">cv. Malutang</strain>
    </source>
</reference>
<evidence type="ECO:0008006" key="5">
    <source>
        <dbReference type="Google" id="ProtNLM"/>
    </source>
</evidence>
<proteinExistence type="predicted"/>
<dbReference type="AlphaFoldDB" id="A0A5C7IMV5"/>
<dbReference type="InterPro" id="IPR040256">
    <property type="entry name" value="At4g02000-like"/>
</dbReference>
<feature type="domain" description="Zinc knuckle CX2CX4HX4C" evidence="2">
    <location>
        <begin position="147"/>
        <end position="195"/>
    </location>
</feature>
<dbReference type="InterPro" id="IPR025558">
    <property type="entry name" value="DUF4283"/>
</dbReference>
<evidence type="ECO:0000259" key="1">
    <source>
        <dbReference type="Pfam" id="PF14111"/>
    </source>
</evidence>
<dbReference type="EMBL" id="VAHF01000002">
    <property type="protein sequence ID" value="TXG70717.1"/>
    <property type="molecule type" value="Genomic_DNA"/>
</dbReference>
<evidence type="ECO:0000313" key="3">
    <source>
        <dbReference type="EMBL" id="TXG70717.1"/>
    </source>
</evidence>